<dbReference type="VEuPathDB" id="TriTrypDB:LpyrH10_27_0850"/>
<dbReference type="RefSeq" id="XP_015653401.1">
    <property type="nucleotide sequence ID" value="XM_015808116.1"/>
</dbReference>
<feature type="compositionally biased region" description="Low complexity" evidence="1">
    <location>
        <begin position="482"/>
        <end position="497"/>
    </location>
</feature>
<feature type="region of interest" description="Disordered" evidence="1">
    <location>
        <begin position="664"/>
        <end position="683"/>
    </location>
</feature>
<dbReference type="OMA" id="HEHEWIF"/>
<feature type="region of interest" description="Disordered" evidence="1">
    <location>
        <begin position="162"/>
        <end position="186"/>
    </location>
</feature>
<sequence>MSRWSELSFGSGCGFQNRISPLPLPLLSMAMSRWWQPRVSAVLFLPCACWRTARRPQASHHHQVIQRFPLPSARPAVWDAAQQRRGVHVGGSATVLRGRRYAACRKGMYLTAAPSVFLYTTQAHSQKEDDEDGVRVTVTSTTLFAELRRLFPWSAPYNAWRQNRTSQPSSTATTSGTESETHRSVLSSVHTGGYDWRRLFLVRCTPPSPENCRGAAPALSSLRAASGAAQRTRDSATAEARYGTRTYDSECLSRRTPQFDLTDEGRAVLLWRRCAAPMTPCSDDAGEGGGWGTSGVFCWPEPATYVLYYAPFTPAAAANSCEVPGSCGRAPRGSSGGKRKPRKRISSAVKGDGDDEAVGVGLCGAERAEVQREELYCVGRIHAIPGLPQLPPITLTSSPLIPSTGLTTPSAEPQNNRHCSNGTTGAVTPVVDPAVHEAAGSPCLTGAVCSLHDYQARLCGAVCDAPVEDRSGGGGAGVSDEASASTAATRTPTPATPQTEGTDPLRESPVTRASRSTRTAHARTSTPTSSRVLASSTLGVQPPASSRFPFPVFFHSEATPRSNGAHCTGDRWSKEPPTQSRSSSTRLADPVTSTAHPRSRRGRRSSSPPRPSAPIADTAAIPQPSVPHMIPAHSPCHRHWNCVPSSDFLREFLLFHPRKERRAATAAAPRSAEVDGGDGQARPPSFAKATRFYSEKAPALSAETRVLRDDGVGVLLVHEHEWIFFSLLLHTCSAAAAAAGSGLVTAAFHPLTCDRDRSNEASERAAAARPDDAARSENLSHYYCFLNPPCRLSTDELERIVRAGPTAALSCAAARPVTPPRTWLVHLSTEVTLQRTVERLWAASDLRVSVAAGETPTREFATRHSHSACDAAGVMATLDDEDRGGCLVAVVPPRCTGASRDNAAPGDRVEDDGADDSEEGEWAAETDEAEVSDGQLRQRTCVSTALQKKALRRACEVELLSRYLRRTAATSLPRNTCPPHPHQRECYTPTSSLSTTDSKETHSTCATPPDVAPRPSPTMIVSPFPPSTALLRNRSWFSKPFVLAEEVKYGVVIKYKQAALAVPRACGPLRDL</sequence>
<dbReference type="AlphaFoldDB" id="A0A0N0DRQ0"/>
<evidence type="ECO:0000256" key="1">
    <source>
        <dbReference type="SAM" id="MobiDB-lite"/>
    </source>
</evidence>
<dbReference type="EMBL" id="LGTL01000027">
    <property type="protein sequence ID" value="KPA74962.1"/>
    <property type="molecule type" value="Genomic_DNA"/>
</dbReference>
<feature type="region of interest" description="Disordered" evidence="1">
    <location>
        <begin position="327"/>
        <end position="352"/>
    </location>
</feature>
<feature type="compositionally biased region" description="Low complexity" evidence="1">
    <location>
        <begin position="169"/>
        <end position="178"/>
    </location>
</feature>
<dbReference type="GeneID" id="26909213"/>
<organism evidence="2 3">
    <name type="scientific">Leptomonas pyrrhocoris</name>
    <name type="common">Firebug parasite</name>
    <dbReference type="NCBI Taxonomy" id="157538"/>
    <lineage>
        <taxon>Eukaryota</taxon>
        <taxon>Discoba</taxon>
        <taxon>Euglenozoa</taxon>
        <taxon>Kinetoplastea</taxon>
        <taxon>Metakinetoplastina</taxon>
        <taxon>Trypanosomatida</taxon>
        <taxon>Trypanosomatidae</taxon>
        <taxon>Leishmaniinae</taxon>
        <taxon>Leptomonas</taxon>
    </lineage>
</organism>
<feature type="region of interest" description="Disordered" evidence="1">
    <location>
        <begin position="559"/>
        <end position="630"/>
    </location>
</feature>
<feature type="region of interest" description="Disordered" evidence="1">
    <location>
        <begin position="469"/>
        <end position="535"/>
    </location>
</feature>
<evidence type="ECO:0000313" key="2">
    <source>
        <dbReference type="EMBL" id="KPA74962.1"/>
    </source>
</evidence>
<evidence type="ECO:0000313" key="3">
    <source>
        <dbReference type="Proteomes" id="UP000037923"/>
    </source>
</evidence>
<dbReference type="Proteomes" id="UP000037923">
    <property type="component" value="Unassembled WGS sequence"/>
</dbReference>
<feature type="compositionally biased region" description="Polar residues" evidence="1">
    <location>
        <begin position="576"/>
        <end position="596"/>
    </location>
</feature>
<reference evidence="2 3" key="1">
    <citation type="submission" date="2015-07" db="EMBL/GenBank/DDBJ databases">
        <title>High-quality genome of monoxenous trypanosomatid Leptomonas pyrrhocoris.</title>
        <authorList>
            <person name="Flegontov P."/>
            <person name="Butenko A."/>
            <person name="Firsov S."/>
            <person name="Vlcek C."/>
            <person name="Logacheva M.D."/>
            <person name="Field M."/>
            <person name="Filatov D."/>
            <person name="Flegontova O."/>
            <person name="Gerasimov E."/>
            <person name="Jackson A.P."/>
            <person name="Kelly S."/>
            <person name="Opperdoes F."/>
            <person name="O'Reilly A."/>
            <person name="Votypka J."/>
            <person name="Yurchenko V."/>
            <person name="Lukes J."/>
        </authorList>
    </citation>
    <scope>NUCLEOTIDE SEQUENCE [LARGE SCALE GENOMIC DNA]</scope>
    <source>
        <strain evidence="2">H10</strain>
    </source>
</reference>
<comment type="caution">
    <text evidence="2">The sequence shown here is derived from an EMBL/GenBank/DDBJ whole genome shotgun (WGS) entry which is preliminary data.</text>
</comment>
<keyword evidence="3" id="KW-1185">Reference proteome</keyword>
<proteinExistence type="predicted"/>
<name>A0A0N0DRQ0_LEPPY</name>
<feature type="region of interest" description="Disordered" evidence="1">
    <location>
        <begin position="972"/>
        <end position="1017"/>
    </location>
</feature>
<feature type="region of interest" description="Disordered" evidence="1">
    <location>
        <begin position="897"/>
        <end position="931"/>
    </location>
</feature>
<gene>
    <name evidence="2" type="ORF">ABB37_08930</name>
</gene>
<accession>A0A0N0DRQ0</accession>
<feature type="compositionally biased region" description="Low complexity" evidence="1">
    <location>
        <begin position="511"/>
        <end position="531"/>
    </location>
</feature>
<protein>
    <submittedName>
        <fullName evidence="2">Uncharacterized protein</fullName>
    </submittedName>
</protein>
<feature type="compositionally biased region" description="Acidic residues" evidence="1">
    <location>
        <begin position="909"/>
        <end position="931"/>
    </location>
</feature>
<dbReference type="OrthoDB" id="265729at2759"/>